<accession>A0A6A7B5P2</accession>
<dbReference type="Proteomes" id="UP000799423">
    <property type="component" value="Unassembled WGS sequence"/>
</dbReference>
<evidence type="ECO:0000313" key="2">
    <source>
        <dbReference type="Proteomes" id="UP000799423"/>
    </source>
</evidence>
<gene>
    <name evidence="1" type="ORF">T440DRAFT_91938</name>
</gene>
<dbReference type="EMBL" id="MU006306">
    <property type="protein sequence ID" value="KAF2850574.1"/>
    <property type="molecule type" value="Genomic_DNA"/>
</dbReference>
<sequence length="137" mass="14450">MCASGADGSRKLAGGWHGMIHSMLLSLNPRPGSFAGIQSSGRCLSEVLAGWRTGPVEPSVMVFAVAAAEQALLFLPRHCAVPFGCRCVWRYPFQTLRSLVASCIEGWSRGSCGYGWTILAALIGGAGAPSVVQPQRD</sequence>
<keyword evidence="2" id="KW-1185">Reference proteome</keyword>
<evidence type="ECO:0000313" key="1">
    <source>
        <dbReference type="EMBL" id="KAF2850574.1"/>
    </source>
</evidence>
<proteinExistence type="predicted"/>
<reference evidence="1" key="1">
    <citation type="submission" date="2020-01" db="EMBL/GenBank/DDBJ databases">
        <authorList>
            <consortium name="DOE Joint Genome Institute"/>
            <person name="Haridas S."/>
            <person name="Albert R."/>
            <person name="Binder M."/>
            <person name="Bloem J."/>
            <person name="Labutti K."/>
            <person name="Salamov A."/>
            <person name="Andreopoulos B."/>
            <person name="Baker S.E."/>
            <person name="Barry K."/>
            <person name="Bills G."/>
            <person name="Bluhm B.H."/>
            <person name="Cannon C."/>
            <person name="Castanera R."/>
            <person name="Culley D.E."/>
            <person name="Daum C."/>
            <person name="Ezra D."/>
            <person name="Gonzalez J.B."/>
            <person name="Henrissat B."/>
            <person name="Kuo A."/>
            <person name="Liang C."/>
            <person name="Lipzen A."/>
            <person name="Lutzoni F."/>
            <person name="Magnuson J."/>
            <person name="Mondo S."/>
            <person name="Nolan M."/>
            <person name="Ohm R."/>
            <person name="Pangilinan J."/>
            <person name="Park H.-J."/>
            <person name="Ramirez L."/>
            <person name="Alfaro M."/>
            <person name="Sun H."/>
            <person name="Tritt A."/>
            <person name="Yoshinaga Y."/>
            <person name="Zwiers L.-H."/>
            <person name="Turgeon B.G."/>
            <person name="Goodwin S.B."/>
            <person name="Spatafora J.W."/>
            <person name="Crous P.W."/>
            <person name="Grigoriev I.V."/>
        </authorList>
    </citation>
    <scope>NUCLEOTIDE SEQUENCE</scope>
    <source>
        <strain evidence="1">IPT5</strain>
    </source>
</reference>
<name>A0A6A7B5P2_9PLEO</name>
<organism evidence="1 2">
    <name type="scientific">Plenodomus tracheiphilus IPT5</name>
    <dbReference type="NCBI Taxonomy" id="1408161"/>
    <lineage>
        <taxon>Eukaryota</taxon>
        <taxon>Fungi</taxon>
        <taxon>Dikarya</taxon>
        <taxon>Ascomycota</taxon>
        <taxon>Pezizomycotina</taxon>
        <taxon>Dothideomycetes</taxon>
        <taxon>Pleosporomycetidae</taxon>
        <taxon>Pleosporales</taxon>
        <taxon>Pleosporineae</taxon>
        <taxon>Leptosphaeriaceae</taxon>
        <taxon>Plenodomus</taxon>
    </lineage>
</organism>
<protein>
    <submittedName>
        <fullName evidence="1">Uncharacterized protein</fullName>
    </submittedName>
</protein>
<dbReference type="AlphaFoldDB" id="A0A6A7B5P2"/>